<dbReference type="Pfam" id="PF07022">
    <property type="entry name" value="Phage_CI_repr"/>
    <property type="match status" value="1"/>
</dbReference>
<gene>
    <name evidence="3" type="ORF">ERS008502_03971</name>
</gene>
<feature type="domain" description="Bacteriophage CI repressor N-terminal" evidence="1">
    <location>
        <begin position="14"/>
        <end position="78"/>
    </location>
</feature>
<dbReference type="Pfam" id="PF16452">
    <property type="entry name" value="Phage_CI_C"/>
    <property type="match status" value="1"/>
</dbReference>
<dbReference type="RefSeq" id="WP_049679326.1">
    <property type="nucleotide sequence ID" value="NZ_CABMMJ010000017.1"/>
</dbReference>
<dbReference type="Gene3D" id="1.10.260.40">
    <property type="entry name" value="lambda repressor-like DNA-binding domains"/>
    <property type="match status" value="1"/>
</dbReference>
<accession>A0AA36LQD3</accession>
<dbReference type="Proteomes" id="UP000040841">
    <property type="component" value="Unassembled WGS sequence"/>
</dbReference>
<comment type="caution">
    <text evidence="3">The sequence shown here is derived from an EMBL/GenBank/DDBJ whole genome shotgun (WGS) entry which is preliminary data.</text>
</comment>
<evidence type="ECO:0000259" key="1">
    <source>
        <dbReference type="Pfam" id="PF07022"/>
    </source>
</evidence>
<dbReference type="GO" id="GO:0003677">
    <property type="term" value="F:DNA binding"/>
    <property type="evidence" value="ECO:0007669"/>
    <property type="project" value="InterPro"/>
</dbReference>
<dbReference type="GO" id="GO:0051259">
    <property type="term" value="P:protein complex oligomerization"/>
    <property type="evidence" value="ECO:0007669"/>
    <property type="project" value="InterPro"/>
</dbReference>
<evidence type="ECO:0000259" key="2">
    <source>
        <dbReference type="Pfam" id="PF16452"/>
    </source>
</evidence>
<name>A0AA36LQD3_YERMO</name>
<organism evidence="3 4">
    <name type="scientific">Yersinia mollaretii</name>
    <dbReference type="NCBI Taxonomy" id="33060"/>
    <lineage>
        <taxon>Bacteria</taxon>
        <taxon>Pseudomonadati</taxon>
        <taxon>Pseudomonadota</taxon>
        <taxon>Gammaproteobacteria</taxon>
        <taxon>Enterobacterales</taxon>
        <taxon>Yersiniaceae</taxon>
        <taxon>Yersinia</taxon>
    </lineage>
</organism>
<dbReference type="EMBL" id="CQBM01000017">
    <property type="protein sequence ID" value="CNI68271.1"/>
    <property type="molecule type" value="Genomic_DNA"/>
</dbReference>
<dbReference type="AlphaFoldDB" id="A0AA36LQD3"/>
<dbReference type="InterPro" id="IPR032499">
    <property type="entry name" value="Phage_CI_C"/>
</dbReference>
<proteinExistence type="predicted"/>
<dbReference type="InterPro" id="IPR010744">
    <property type="entry name" value="Phage_CI_N"/>
</dbReference>
<evidence type="ECO:0000313" key="4">
    <source>
        <dbReference type="Proteomes" id="UP000040841"/>
    </source>
</evidence>
<sequence>MAKFKLDINTDGAAVLDRIIAAYGFSSKIMLAQHFDIAASSLSSRYKRGGFPADFAVMCMAETGVTLEWLATGEGKMFDDSQTDIFKIRKEKLIDGRVYEAGYLMFDKAFFLPGQPPLKEPRVVLDGETQYIVDCIFSEVYDGKWLVDIEGKVSIRDLTLIPIRRVRVSGVGMAFDCELEDIKVLGRIVMTCS</sequence>
<reference evidence="3 4" key="1">
    <citation type="submission" date="2015-03" db="EMBL/GenBank/DDBJ databases">
        <authorList>
            <consortium name="Pathogen Informatics"/>
            <person name="Murphy D."/>
        </authorList>
    </citation>
    <scope>NUCLEOTIDE SEQUENCE [LARGE SCALE GENOMIC DNA]</scope>
    <source>
        <strain evidence="3 4">FE82747</strain>
    </source>
</reference>
<evidence type="ECO:0000313" key="3">
    <source>
        <dbReference type="EMBL" id="CNI68271.1"/>
    </source>
</evidence>
<protein>
    <submittedName>
        <fullName evidence="3">CI repressor</fullName>
    </submittedName>
</protein>
<dbReference type="GO" id="GO:0045892">
    <property type="term" value="P:negative regulation of DNA-templated transcription"/>
    <property type="evidence" value="ECO:0007669"/>
    <property type="project" value="InterPro"/>
</dbReference>
<dbReference type="Gene3D" id="2.10.109.10">
    <property type="entry name" value="Umud Fragment, subunit A"/>
    <property type="match status" value="1"/>
</dbReference>
<dbReference type="InterPro" id="IPR010982">
    <property type="entry name" value="Lambda_DNA-bd_dom_sf"/>
</dbReference>
<feature type="domain" description="Bacteriophage CI repressor C-terminal" evidence="2">
    <location>
        <begin position="87"/>
        <end position="189"/>
    </location>
</feature>